<evidence type="ECO:0000313" key="3">
    <source>
        <dbReference type="Proteomes" id="UP000018817"/>
    </source>
</evidence>
<proteinExistence type="predicted"/>
<feature type="region of interest" description="Disordered" evidence="1">
    <location>
        <begin position="45"/>
        <end position="86"/>
    </location>
</feature>
<gene>
    <name evidence="2" type="ORF">PPTG_05646</name>
</gene>
<dbReference type="RefSeq" id="XP_008897494.1">
    <property type="nucleotide sequence ID" value="XM_008899246.1"/>
</dbReference>
<reference evidence="2 3" key="2">
    <citation type="submission" date="2013-11" db="EMBL/GenBank/DDBJ databases">
        <title>The Genome Sequence of Phytophthora parasitica INRA-310.</title>
        <authorList>
            <consortium name="The Broad Institute Genomics Platform"/>
            <person name="Russ C."/>
            <person name="Tyler B."/>
            <person name="Panabieres F."/>
            <person name="Shan W."/>
            <person name="Tripathy S."/>
            <person name="Grunwald N."/>
            <person name="Machado M."/>
            <person name="Johnson C.S."/>
            <person name="Arredondo F."/>
            <person name="Hong C."/>
            <person name="Coffey M."/>
            <person name="Young S.K."/>
            <person name="Zeng Q."/>
            <person name="Gargeya S."/>
            <person name="Fitzgerald M."/>
            <person name="Abouelleil A."/>
            <person name="Alvarado L."/>
            <person name="Chapman S.B."/>
            <person name="Gainer-Dewar J."/>
            <person name="Goldberg J."/>
            <person name="Griggs A."/>
            <person name="Gujja S."/>
            <person name="Hansen M."/>
            <person name="Howarth C."/>
            <person name="Imamovic A."/>
            <person name="Ireland A."/>
            <person name="Larimer J."/>
            <person name="McCowan C."/>
            <person name="Murphy C."/>
            <person name="Pearson M."/>
            <person name="Poon T.W."/>
            <person name="Priest M."/>
            <person name="Roberts A."/>
            <person name="Saif S."/>
            <person name="Shea T."/>
            <person name="Sykes S."/>
            <person name="Wortman J."/>
            <person name="Nusbaum C."/>
            <person name="Birren B."/>
        </authorList>
    </citation>
    <scope>NUCLEOTIDE SEQUENCE [LARGE SCALE GENOMIC DNA]</scope>
    <source>
        <strain evidence="2 3">INRA-310</strain>
    </source>
</reference>
<dbReference type="EMBL" id="KI669567">
    <property type="protein sequence ID" value="ETN18008.1"/>
    <property type="molecule type" value="Genomic_DNA"/>
</dbReference>
<protein>
    <submittedName>
        <fullName evidence="2">Uncharacterized protein</fullName>
    </submittedName>
</protein>
<name>W2QY05_PHYN3</name>
<dbReference type="Proteomes" id="UP000018817">
    <property type="component" value="Unassembled WGS sequence"/>
</dbReference>
<sequence length="105" mass="12191">MSKFAQVTNWLFGMNLDKASTTYYNRLVWHDVDTTVAGEIFQQDRWMNGSGEESNEPNKRAMDVQDRAQRNREESQAEKARDRKEEVVAKVKYADLDITDASDEL</sequence>
<evidence type="ECO:0000256" key="1">
    <source>
        <dbReference type="SAM" id="MobiDB-lite"/>
    </source>
</evidence>
<dbReference type="VEuPathDB" id="FungiDB:PPTG_05646"/>
<organism evidence="2 3">
    <name type="scientific">Phytophthora nicotianae (strain INRA-310)</name>
    <name type="common">Phytophthora parasitica</name>
    <dbReference type="NCBI Taxonomy" id="761204"/>
    <lineage>
        <taxon>Eukaryota</taxon>
        <taxon>Sar</taxon>
        <taxon>Stramenopiles</taxon>
        <taxon>Oomycota</taxon>
        <taxon>Peronosporomycetes</taxon>
        <taxon>Peronosporales</taxon>
        <taxon>Peronosporaceae</taxon>
        <taxon>Phytophthora</taxon>
    </lineage>
</organism>
<dbReference type="AlphaFoldDB" id="W2QY05"/>
<feature type="compositionally biased region" description="Basic and acidic residues" evidence="1">
    <location>
        <begin position="56"/>
        <end position="86"/>
    </location>
</feature>
<reference evidence="3" key="1">
    <citation type="submission" date="2011-12" db="EMBL/GenBank/DDBJ databases">
        <authorList>
            <consortium name="The Broad Institute Genome Sequencing Platform"/>
            <person name="Russ C."/>
            <person name="Tyler B."/>
            <person name="Panabieres F."/>
            <person name="Shan W."/>
            <person name="Tripathy S."/>
            <person name="Grunwald N."/>
            <person name="Machado M."/>
            <person name="Young S.K."/>
            <person name="Zeng Q."/>
            <person name="Gargeya S."/>
            <person name="Fitzgerald M."/>
            <person name="Haas B."/>
            <person name="Abouelleil A."/>
            <person name="Alvarado L."/>
            <person name="Arachchi H.M."/>
            <person name="Berlin A."/>
            <person name="Chapman S.B."/>
            <person name="Gearin G."/>
            <person name="Goldberg J."/>
            <person name="Griggs A."/>
            <person name="Gujja S."/>
            <person name="Hansen M."/>
            <person name="Heiman D."/>
            <person name="Howarth C."/>
            <person name="Larimer J."/>
            <person name="Lui A."/>
            <person name="MacDonald P.J.P."/>
            <person name="McCowen C."/>
            <person name="Montmayeur A."/>
            <person name="Murphy C."/>
            <person name="Neiman D."/>
            <person name="Pearson M."/>
            <person name="Priest M."/>
            <person name="Roberts A."/>
            <person name="Saif S."/>
            <person name="Shea T."/>
            <person name="Sisk P."/>
            <person name="Stolte C."/>
            <person name="Sykes S."/>
            <person name="Wortman J."/>
            <person name="Nusbaum C."/>
            <person name="Birren B."/>
        </authorList>
    </citation>
    <scope>NUCLEOTIDE SEQUENCE [LARGE SCALE GENOMIC DNA]</scope>
    <source>
        <strain evidence="3">INRA-310</strain>
    </source>
</reference>
<accession>W2QY05</accession>
<dbReference type="GeneID" id="20175677"/>
<evidence type="ECO:0000313" key="2">
    <source>
        <dbReference type="EMBL" id="ETN18008.1"/>
    </source>
</evidence>